<dbReference type="RefSeq" id="WP_115991128.1">
    <property type="nucleotide sequence ID" value="NZ_QRDY01000001.1"/>
</dbReference>
<evidence type="ECO:0000313" key="2">
    <source>
        <dbReference type="Proteomes" id="UP000256869"/>
    </source>
</evidence>
<dbReference type="Proteomes" id="UP000256869">
    <property type="component" value="Unassembled WGS sequence"/>
</dbReference>
<dbReference type="EMBL" id="QRDY01000001">
    <property type="protein sequence ID" value="RED66188.1"/>
    <property type="molecule type" value="Genomic_DNA"/>
</dbReference>
<dbReference type="OrthoDB" id="2639206at2"/>
<keyword evidence="2" id="KW-1185">Reference proteome</keyword>
<protein>
    <submittedName>
        <fullName evidence="1">Uncharacterized protein</fullName>
    </submittedName>
</protein>
<evidence type="ECO:0000313" key="1">
    <source>
        <dbReference type="EMBL" id="RED66188.1"/>
    </source>
</evidence>
<dbReference type="AlphaFoldDB" id="A0A3D9IWJ1"/>
<proteinExistence type="predicted"/>
<reference evidence="1 2" key="1">
    <citation type="submission" date="2018-07" db="EMBL/GenBank/DDBJ databases">
        <title>Genomic Encyclopedia of Type Strains, Phase III (KMG-III): the genomes of soil and plant-associated and newly described type strains.</title>
        <authorList>
            <person name="Whitman W."/>
        </authorList>
    </citation>
    <scope>NUCLEOTIDE SEQUENCE [LARGE SCALE GENOMIC DNA]</scope>
    <source>
        <strain evidence="1 2">CECT 8236</strain>
    </source>
</reference>
<gene>
    <name evidence="1" type="ORF">DFP95_101686</name>
</gene>
<accession>A0A3D9IWJ1</accession>
<sequence>MNNRMDQFERAKELFILYHGNTFQMYREGVLEEYKQFDVQQPLEKQWFEELVEKYTKELSIRDWTAADNLAQLASSYKDKAILENVVSFVSRHLMSSDSIVKLMYAERIVEIVKKMKKEIAIELVHKAYKAAAIILEDIMIKPLIVDPGHELANYNLTDKKSLNNRAKKSIEEIKNDLN</sequence>
<comment type="caution">
    <text evidence="1">The sequence shown here is derived from an EMBL/GenBank/DDBJ whole genome shotgun (WGS) entry which is preliminary data.</text>
</comment>
<name>A0A3D9IWJ1_9BACL</name>
<organism evidence="1 2">
    <name type="scientific">Cohnella lupini</name>
    <dbReference type="NCBI Taxonomy" id="1294267"/>
    <lineage>
        <taxon>Bacteria</taxon>
        <taxon>Bacillati</taxon>
        <taxon>Bacillota</taxon>
        <taxon>Bacilli</taxon>
        <taxon>Bacillales</taxon>
        <taxon>Paenibacillaceae</taxon>
        <taxon>Cohnella</taxon>
    </lineage>
</organism>